<dbReference type="GeneID" id="56499911"/>
<dbReference type="Proteomes" id="UP000755577">
    <property type="component" value="Unassembled WGS sequence"/>
</dbReference>
<keyword evidence="4" id="KW-1185">Reference proteome</keyword>
<evidence type="ECO:0000313" key="4">
    <source>
        <dbReference type="Proteomes" id="UP000755577"/>
    </source>
</evidence>
<feature type="domain" description="Flavin reductase like" evidence="2">
    <location>
        <begin position="25"/>
        <end position="170"/>
    </location>
</feature>
<dbReference type="RefSeq" id="WP_174925889.1">
    <property type="nucleotide sequence ID" value="NZ_CABVLY010000005.1"/>
</dbReference>
<evidence type="ECO:0000259" key="2">
    <source>
        <dbReference type="SMART" id="SM00903"/>
    </source>
</evidence>
<dbReference type="PANTHER" id="PTHR30466">
    <property type="entry name" value="FLAVIN REDUCTASE"/>
    <property type="match status" value="1"/>
</dbReference>
<dbReference type="InterPro" id="IPR002563">
    <property type="entry name" value="Flavin_Rdtase-like_dom"/>
</dbReference>
<proteinExistence type="predicted"/>
<name>A0ABS2B5A6_9BURK</name>
<dbReference type="Pfam" id="PF01613">
    <property type="entry name" value="Flavin_Reduct"/>
    <property type="match status" value="1"/>
</dbReference>
<dbReference type="InterPro" id="IPR012349">
    <property type="entry name" value="Split_barrel_FMN-bd"/>
</dbReference>
<accession>A0ABS2B5A6</accession>
<reference evidence="3 4" key="1">
    <citation type="submission" date="2021-02" db="EMBL/GenBank/DDBJ databases">
        <title>Draft genome of the type strains Burkholderia anthina DSM16086.</title>
        <authorList>
            <person name="Hertel R."/>
            <person name="Meissner J."/>
            <person name="Poehlein A."/>
            <person name="Daniel R."/>
            <person name="Commichau F.M."/>
        </authorList>
    </citation>
    <scope>NUCLEOTIDE SEQUENCE [LARGE SCALE GENOMIC DNA]</scope>
    <source>
        <strain evidence="3 4">DSM 16086</strain>
    </source>
</reference>
<protein>
    <submittedName>
        <fullName evidence="3">Flavin reductase family protein</fullName>
    </submittedName>
</protein>
<dbReference type="SMART" id="SM00903">
    <property type="entry name" value="Flavin_Reduct"/>
    <property type="match status" value="1"/>
</dbReference>
<evidence type="ECO:0000313" key="3">
    <source>
        <dbReference type="EMBL" id="MBM2767546.1"/>
    </source>
</evidence>
<dbReference type="Gene3D" id="2.30.110.10">
    <property type="entry name" value="Electron Transport, Fmn-binding Protein, Chain A"/>
    <property type="match status" value="1"/>
</dbReference>
<keyword evidence="1" id="KW-0560">Oxidoreductase</keyword>
<gene>
    <name evidence="3" type="ORF">JQK92_14020</name>
</gene>
<dbReference type="EMBL" id="JAFCIQ010000008">
    <property type="protein sequence ID" value="MBM2767546.1"/>
    <property type="molecule type" value="Genomic_DNA"/>
</dbReference>
<dbReference type="PANTHER" id="PTHR30466:SF1">
    <property type="entry name" value="FMN REDUCTASE (NADH) RUTF"/>
    <property type="match status" value="1"/>
</dbReference>
<organism evidence="3 4">
    <name type="scientific">Burkholderia anthina</name>
    <dbReference type="NCBI Taxonomy" id="179879"/>
    <lineage>
        <taxon>Bacteria</taxon>
        <taxon>Pseudomonadati</taxon>
        <taxon>Pseudomonadota</taxon>
        <taxon>Betaproteobacteria</taxon>
        <taxon>Burkholderiales</taxon>
        <taxon>Burkholderiaceae</taxon>
        <taxon>Burkholderia</taxon>
        <taxon>Burkholderia cepacia complex</taxon>
    </lineage>
</organism>
<comment type="caution">
    <text evidence="3">The sequence shown here is derived from an EMBL/GenBank/DDBJ whole genome shotgun (WGS) entry which is preliminary data.</text>
</comment>
<sequence>MRENDAGADREIDGSINAGLFKLGMRRLAASVCLITAGKSEEERVGLTATAVCSVSADPPTVLCCVNRSSASYGTILKTGAFAVNVLTLADQGLADRFSSGIPAKEKFTGGSWIQGLSPTLETAFVSFDCRIDSHVEIGTHGILFGRVERLSLLTDGGQSLLYAHGRYGSFAIPKAT</sequence>
<dbReference type="InterPro" id="IPR050268">
    <property type="entry name" value="NADH-dep_flavin_reductase"/>
</dbReference>
<evidence type="ECO:0000256" key="1">
    <source>
        <dbReference type="ARBA" id="ARBA00023002"/>
    </source>
</evidence>
<dbReference type="SUPFAM" id="SSF50475">
    <property type="entry name" value="FMN-binding split barrel"/>
    <property type="match status" value="1"/>
</dbReference>